<dbReference type="InterPro" id="IPR050991">
    <property type="entry name" value="ECM_Regulatory_Proteins"/>
</dbReference>
<organism evidence="3 4">
    <name type="scientific">Candidula unifasciata</name>
    <dbReference type="NCBI Taxonomy" id="100452"/>
    <lineage>
        <taxon>Eukaryota</taxon>
        <taxon>Metazoa</taxon>
        <taxon>Spiralia</taxon>
        <taxon>Lophotrochozoa</taxon>
        <taxon>Mollusca</taxon>
        <taxon>Gastropoda</taxon>
        <taxon>Heterobranchia</taxon>
        <taxon>Euthyneura</taxon>
        <taxon>Panpulmonata</taxon>
        <taxon>Eupulmonata</taxon>
        <taxon>Stylommatophora</taxon>
        <taxon>Helicina</taxon>
        <taxon>Helicoidea</taxon>
        <taxon>Geomitridae</taxon>
        <taxon>Candidula</taxon>
    </lineage>
</organism>
<keyword evidence="1" id="KW-0677">Repeat</keyword>
<dbReference type="PROSITE" id="PS50853">
    <property type="entry name" value="FN3"/>
    <property type="match status" value="3"/>
</dbReference>
<dbReference type="InterPro" id="IPR003961">
    <property type="entry name" value="FN3_dom"/>
</dbReference>
<dbReference type="PANTHER" id="PTHR46708:SF2">
    <property type="entry name" value="FIBRONECTIN TYPE-III DOMAIN-CONTAINING PROTEIN"/>
    <property type="match status" value="1"/>
</dbReference>
<dbReference type="SUPFAM" id="SSF49265">
    <property type="entry name" value="Fibronectin type III"/>
    <property type="match status" value="2"/>
</dbReference>
<dbReference type="EMBL" id="CAJHNH020000188">
    <property type="protein sequence ID" value="CAG5115952.1"/>
    <property type="molecule type" value="Genomic_DNA"/>
</dbReference>
<evidence type="ECO:0000259" key="2">
    <source>
        <dbReference type="PROSITE" id="PS50853"/>
    </source>
</evidence>
<name>A0A8S3YKS2_9EUPU</name>
<dbReference type="Gene3D" id="2.60.40.10">
    <property type="entry name" value="Immunoglobulins"/>
    <property type="match status" value="3"/>
</dbReference>
<feature type="non-terminal residue" evidence="3">
    <location>
        <position position="1"/>
    </location>
</feature>
<dbReference type="OrthoDB" id="6152286at2759"/>
<accession>A0A8S3YKS2</accession>
<dbReference type="InterPro" id="IPR013783">
    <property type="entry name" value="Ig-like_fold"/>
</dbReference>
<protein>
    <recommendedName>
        <fullName evidence="2">Fibronectin type-III domain-containing protein</fullName>
    </recommendedName>
</protein>
<keyword evidence="4" id="KW-1185">Reference proteome</keyword>
<proteinExistence type="predicted"/>
<dbReference type="PANTHER" id="PTHR46708">
    <property type="entry name" value="TENASCIN"/>
    <property type="match status" value="1"/>
</dbReference>
<sequence length="489" mass="54469">PSAPRNLSTSVKVENYPVSYAVDLSWLRPLLTNGQIQYYTIYHQQKDATGKTLSGVISQRSHVDERTNKQIYRDKVPNVQPGSFYDFWVTASTLAGESAASEKSTVKVVPAVDTDLNITVSDLTETGFTLKWNKATNVTGYQITVRFQEDANFPAATVSDMILHAASSQTSVAVTGLCPGTVVYVSLQTVHADHSFGPKILPYGTTMENGEVHLKGTKPTVVFSDIDLVGPTQILLKYNLTHGGPYAKQFFIHYTHDENSAAVNLTTSQTSHELAGLFACEKYLVWIQPTFLTCPFTDLRNISTMEDITAPPKNVRVNVTRVQEHFSMNITWNPSCSENSPLAEGYIVRMKVGEKEAADYIIDKQEFFLPYVQDGTSYVFTVRTDQRGSQETAPYSTVIPYVGKPFNIVPVFDGKNATIFWTFPPAADKENKFKHFMVKTKCDDVEITNRTKDSKITVSLWKDGRFFITITAMAETGNIIGEPGTYEFP</sequence>
<feature type="domain" description="Fibronectin type-III" evidence="2">
    <location>
        <begin position="114"/>
        <end position="210"/>
    </location>
</feature>
<comment type="caution">
    <text evidence="3">The sequence shown here is derived from an EMBL/GenBank/DDBJ whole genome shotgun (WGS) entry which is preliminary data.</text>
</comment>
<dbReference type="InterPro" id="IPR036116">
    <property type="entry name" value="FN3_sf"/>
</dbReference>
<feature type="non-terminal residue" evidence="3">
    <location>
        <position position="489"/>
    </location>
</feature>
<dbReference type="SMART" id="SM00060">
    <property type="entry name" value="FN3"/>
    <property type="match status" value="3"/>
</dbReference>
<evidence type="ECO:0000313" key="4">
    <source>
        <dbReference type="Proteomes" id="UP000678393"/>
    </source>
</evidence>
<dbReference type="Pfam" id="PF00041">
    <property type="entry name" value="fn3"/>
    <property type="match status" value="2"/>
</dbReference>
<dbReference type="Proteomes" id="UP000678393">
    <property type="component" value="Unassembled WGS sequence"/>
</dbReference>
<gene>
    <name evidence="3" type="ORF">CUNI_LOCUS1510</name>
</gene>
<evidence type="ECO:0000313" key="3">
    <source>
        <dbReference type="EMBL" id="CAG5115952.1"/>
    </source>
</evidence>
<evidence type="ECO:0000256" key="1">
    <source>
        <dbReference type="ARBA" id="ARBA00022737"/>
    </source>
</evidence>
<dbReference type="AlphaFoldDB" id="A0A8S3YKS2"/>
<feature type="domain" description="Fibronectin type-III" evidence="2">
    <location>
        <begin position="311"/>
        <end position="406"/>
    </location>
</feature>
<reference evidence="3" key="1">
    <citation type="submission" date="2021-04" db="EMBL/GenBank/DDBJ databases">
        <authorList>
            <consortium name="Molecular Ecology Group"/>
        </authorList>
    </citation>
    <scope>NUCLEOTIDE SEQUENCE</scope>
</reference>
<dbReference type="CDD" id="cd00063">
    <property type="entry name" value="FN3"/>
    <property type="match status" value="1"/>
</dbReference>
<feature type="domain" description="Fibronectin type-III" evidence="2">
    <location>
        <begin position="3"/>
        <end position="111"/>
    </location>
</feature>